<feature type="domain" description="Glycoside hydrolase family 20 catalytic" evidence="6">
    <location>
        <begin position="1"/>
        <end position="306"/>
    </location>
</feature>
<evidence type="ECO:0000256" key="5">
    <source>
        <dbReference type="PIRSR" id="PIRSR625705-1"/>
    </source>
</evidence>
<feature type="active site" description="Proton donor" evidence="5">
    <location>
        <position position="144"/>
    </location>
</feature>
<comment type="similarity">
    <text evidence="2">Belongs to the glycosyl hydrolase 20 family.</text>
</comment>
<protein>
    <recommendedName>
        <fullName evidence="3">beta-N-acetylhexosaminidase</fullName>
        <ecNumber evidence="3">3.2.1.52</ecNumber>
    </recommendedName>
</protein>
<reference evidence="8" key="1">
    <citation type="journal article" date="2008" name="J. Bacteriol.">
        <title>Genome sequence of the fish pathogen Renibacterium salmoninarum suggests reductive evolution away from an environmental Arthrobacter ancestor.</title>
        <authorList>
            <person name="Wiens G.D."/>
            <person name="Rockey D.D."/>
            <person name="Wu Z."/>
            <person name="Chang J."/>
            <person name="Levy R."/>
            <person name="Crane S."/>
            <person name="Chen D.S."/>
            <person name="Capri G.R."/>
            <person name="Burnett J.R."/>
            <person name="Sudheesh P.S."/>
            <person name="Schipma M.J."/>
            <person name="Burd H."/>
            <person name="Bhattacharyya A."/>
            <person name="Rhodes L.D."/>
            <person name="Kaul R."/>
            <person name="Strom M.S."/>
        </authorList>
    </citation>
    <scope>NUCLEOTIDE SEQUENCE [LARGE SCALE GENOMIC DNA]</scope>
    <source>
        <strain evidence="8">ATCC 33209 / DSM 20767 / JCM 11484 / NBRC 15589 / NCIMB 2235</strain>
    </source>
</reference>
<dbReference type="InterPro" id="IPR017853">
    <property type="entry name" value="GH"/>
</dbReference>
<evidence type="ECO:0000259" key="6">
    <source>
        <dbReference type="Pfam" id="PF00728"/>
    </source>
</evidence>
<dbReference type="STRING" id="288705.RSal33209_3403"/>
<dbReference type="Pfam" id="PF00728">
    <property type="entry name" value="Glyco_hydro_20"/>
    <property type="match status" value="1"/>
</dbReference>
<evidence type="ECO:0000256" key="2">
    <source>
        <dbReference type="ARBA" id="ARBA00006285"/>
    </source>
</evidence>
<dbReference type="eggNOG" id="COG3525">
    <property type="taxonomic scope" value="Bacteria"/>
</dbReference>
<dbReference type="CAZy" id="GH20">
    <property type="family name" value="Glycoside Hydrolase Family 20"/>
</dbReference>
<dbReference type="EC" id="3.2.1.52" evidence="3"/>
<dbReference type="InterPro" id="IPR025705">
    <property type="entry name" value="Beta_hexosaminidase_sua/sub"/>
</dbReference>
<proteinExistence type="inferred from homology"/>
<dbReference type="PRINTS" id="PR00738">
    <property type="entry name" value="GLHYDRLASE20"/>
</dbReference>
<keyword evidence="8" id="KW-1185">Reference proteome</keyword>
<name>A9WV92_RENSM</name>
<gene>
    <name evidence="7" type="ordered locus">RSal33209_3403</name>
</gene>
<dbReference type="InterPro" id="IPR015883">
    <property type="entry name" value="Glyco_hydro_20_cat"/>
</dbReference>
<dbReference type="SUPFAM" id="SSF51445">
    <property type="entry name" value="(Trans)glycosidases"/>
    <property type="match status" value="1"/>
</dbReference>
<evidence type="ECO:0000256" key="1">
    <source>
        <dbReference type="ARBA" id="ARBA00001231"/>
    </source>
</evidence>
<dbReference type="Gene3D" id="3.20.20.80">
    <property type="entry name" value="Glycosidases"/>
    <property type="match status" value="1"/>
</dbReference>
<evidence type="ECO:0000256" key="4">
    <source>
        <dbReference type="ARBA" id="ARBA00022801"/>
    </source>
</evidence>
<evidence type="ECO:0000256" key="3">
    <source>
        <dbReference type="ARBA" id="ARBA00012663"/>
    </source>
</evidence>
<dbReference type="AlphaFoldDB" id="A9WV92"/>
<keyword evidence="7" id="KW-0326">Glycosidase</keyword>
<comment type="catalytic activity">
    <reaction evidence="1">
        <text>Hydrolysis of terminal non-reducing N-acetyl-D-hexosamine residues in N-acetyl-beta-D-hexosaminides.</text>
        <dbReference type="EC" id="3.2.1.52"/>
    </reaction>
</comment>
<accession>A9WV92</accession>
<dbReference type="KEGG" id="rsa:RSal33209_3403"/>
<dbReference type="GO" id="GO:0004563">
    <property type="term" value="F:beta-N-acetylhexosaminidase activity"/>
    <property type="evidence" value="ECO:0007669"/>
    <property type="project" value="UniProtKB-EC"/>
</dbReference>
<keyword evidence="4 7" id="KW-0378">Hydrolase</keyword>
<sequence>MHLHLTDDQGWRIAIEAYPELTKTGASTQSGFAPGTVDPVAGGGPWFYSKAQYAELISYAASRFVEIVPEVDGPGHTSAALASVPEINNDGRAIAPYSGFDVGISLVGLQDQPHRDQVKIFLTSVLNEVAAQNPGRYLHVGGDESPKATAEQYTAYTALANEAATAAGKTVIAWHEWIKGAALPDGAVMQYWGTEPGSADAAMARKAVDSGHQLILSPANRSYLDMKYDAATAYGRRWAGLINLRTAWNWEPTTVLGVEASLWSDSANQFGDQPFGPTRLYASAKDYTDFMLFPRLPAVAELGWSPSVDRSSDAGYQDLVQRTLAHSKRWDVLGIGYNKAADIPWSSRS</sequence>
<dbReference type="GO" id="GO:0016020">
    <property type="term" value="C:membrane"/>
    <property type="evidence" value="ECO:0007669"/>
    <property type="project" value="TreeGrafter"/>
</dbReference>
<dbReference type="EMBL" id="CP000910">
    <property type="protein sequence ID" value="ABY25113.1"/>
    <property type="molecule type" value="Genomic_DNA"/>
</dbReference>
<dbReference type="GO" id="GO:0005975">
    <property type="term" value="P:carbohydrate metabolic process"/>
    <property type="evidence" value="ECO:0007669"/>
    <property type="project" value="InterPro"/>
</dbReference>
<dbReference type="PANTHER" id="PTHR22600:SF57">
    <property type="entry name" value="BETA-N-ACETYLHEXOSAMINIDASE"/>
    <property type="match status" value="1"/>
</dbReference>
<evidence type="ECO:0000313" key="7">
    <source>
        <dbReference type="EMBL" id="ABY25113.1"/>
    </source>
</evidence>
<dbReference type="PANTHER" id="PTHR22600">
    <property type="entry name" value="BETA-HEXOSAMINIDASE"/>
    <property type="match status" value="1"/>
</dbReference>
<dbReference type="HOGENOM" id="CLU_794258_0_0_11"/>
<dbReference type="Proteomes" id="UP000002007">
    <property type="component" value="Chromosome"/>
</dbReference>
<organism evidence="7 8">
    <name type="scientific">Renibacterium salmoninarum (strain ATCC 33209 / DSM 20767 / JCM 11484 / NBRC 15589 / NCIMB 2235)</name>
    <dbReference type="NCBI Taxonomy" id="288705"/>
    <lineage>
        <taxon>Bacteria</taxon>
        <taxon>Bacillati</taxon>
        <taxon>Actinomycetota</taxon>
        <taxon>Actinomycetes</taxon>
        <taxon>Micrococcales</taxon>
        <taxon>Micrococcaceae</taxon>
        <taxon>Renibacterium</taxon>
    </lineage>
</organism>
<dbReference type="GO" id="GO:0030203">
    <property type="term" value="P:glycosaminoglycan metabolic process"/>
    <property type="evidence" value="ECO:0007669"/>
    <property type="project" value="TreeGrafter"/>
</dbReference>
<evidence type="ECO:0000313" key="8">
    <source>
        <dbReference type="Proteomes" id="UP000002007"/>
    </source>
</evidence>